<dbReference type="RefSeq" id="WP_005540366.1">
    <property type="nucleotide sequence ID" value="NZ_JH378831.1"/>
</dbReference>
<protein>
    <submittedName>
        <fullName evidence="3">Uncharacterized protein</fullName>
    </submittedName>
</protein>
<dbReference type="AlphaFoldDB" id="G5GHG7"/>
<feature type="compositionally biased region" description="Basic and acidic residues" evidence="1">
    <location>
        <begin position="95"/>
        <end position="106"/>
    </location>
</feature>
<accession>G5GHG7</accession>
<evidence type="ECO:0000256" key="2">
    <source>
        <dbReference type="SAM" id="Phobius"/>
    </source>
</evidence>
<organism evidence="3 4">
    <name type="scientific">Johnsonella ignava ATCC 51276</name>
    <dbReference type="NCBI Taxonomy" id="679200"/>
    <lineage>
        <taxon>Bacteria</taxon>
        <taxon>Bacillati</taxon>
        <taxon>Bacillota</taxon>
        <taxon>Clostridia</taxon>
        <taxon>Lachnospirales</taxon>
        <taxon>Lachnospiraceae</taxon>
        <taxon>Johnsonella</taxon>
    </lineage>
</organism>
<feature type="compositionally biased region" description="Basic and acidic residues" evidence="1">
    <location>
        <begin position="69"/>
        <end position="78"/>
    </location>
</feature>
<feature type="compositionally biased region" description="Polar residues" evidence="1">
    <location>
        <begin position="79"/>
        <end position="93"/>
    </location>
</feature>
<comment type="caution">
    <text evidence="3">The sequence shown here is derived from an EMBL/GenBank/DDBJ whole genome shotgun (WGS) entry which is preliminary data.</text>
</comment>
<keyword evidence="2" id="KW-0472">Membrane</keyword>
<keyword evidence="2" id="KW-0812">Transmembrane</keyword>
<dbReference type="Proteomes" id="UP000003011">
    <property type="component" value="Unassembled WGS sequence"/>
</dbReference>
<feature type="region of interest" description="Disordered" evidence="1">
    <location>
        <begin position="67"/>
        <end position="106"/>
    </location>
</feature>
<feature type="transmembrane region" description="Helical" evidence="2">
    <location>
        <begin position="42"/>
        <end position="62"/>
    </location>
</feature>
<keyword evidence="4" id="KW-1185">Reference proteome</keyword>
<evidence type="ECO:0000313" key="4">
    <source>
        <dbReference type="Proteomes" id="UP000003011"/>
    </source>
</evidence>
<evidence type="ECO:0000256" key="1">
    <source>
        <dbReference type="SAM" id="MobiDB-lite"/>
    </source>
</evidence>
<dbReference type="EMBL" id="ACZL01000016">
    <property type="protein sequence ID" value="EHI55792.1"/>
    <property type="molecule type" value="Genomic_DNA"/>
</dbReference>
<evidence type="ECO:0000313" key="3">
    <source>
        <dbReference type="EMBL" id="EHI55792.1"/>
    </source>
</evidence>
<reference evidence="3 4" key="1">
    <citation type="submission" date="2011-08" db="EMBL/GenBank/DDBJ databases">
        <title>The Genome Sequence of Johnsonella ignava ATCC 51276.</title>
        <authorList>
            <consortium name="The Broad Institute Genome Sequencing Platform"/>
            <person name="Earl A."/>
            <person name="Ward D."/>
            <person name="Feldgarden M."/>
            <person name="Gevers D."/>
            <person name="Izard J."/>
            <person name="Blanton J.M."/>
            <person name="Baranova O.V."/>
            <person name="Dewhirst F.E."/>
            <person name="Young S.K."/>
            <person name="Zeng Q."/>
            <person name="Gargeya S."/>
            <person name="Fitzgerald M."/>
            <person name="Haas B."/>
            <person name="Abouelleil A."/>
            <person name="Alvarado L."/>
            <person name="Arachchi H.M."/>
            <person name="Berlin A."/>
            <person name="Brown A."/>
            <person name="Chapman S.B."/>
            <person name="Chen Z."/>
            <person name="Dunbar C."/>
            <person name="Freedman E."/>
            <person name="Gearin G."/>
            <person name="Gellesch M."/>
            <person name="Goldberg J."/>
            <person name="Griggs A."/>
            <person name="Gujja S."/>
            <person name="Heiman D."/>
            <person name="Howarth C."/>
            <person name="Larson L."/>
            <person name="Lui A."/>
            <person name="MacDonald P.J.P."/>
            <person name="Montmayeur A."/>
            <person name="Murphy C."/>
            <person name="Neiman D."/>
            <person name="Pearson M."/>
            <person name="Priest M."/>
            <person name="Roberts A."/>
            <person name="Saif S."/>
            <person name="Shea T."/>
            <person name="Shenoy N."/>
            <person name="Sisk P."/>
            <person name="Stolte C."/>
            <person name="Sykes S."/>
            <person name="Wortman J."/>
            <person name="Nusbaum C."/>
            <person name="Birren B."/>
        </authorList>
    </citation>
    <scope>NUCLEOTIDE SEQUENCE [LARGE SCALE GENOMIC DNA]</scope>
    <source>
        <strain evidence="3 4">ATCC 51276</strain>
    </source>
</reference>
<name>G5GHG7_9FIRM</name>
<keyword evidence="2" id="KW-1133">Transmembrane helix</keyword>
<sequence>MIKKLNDFEKNMLLMAGSAAVGMMYSYMLYENTTNDAFGVASILGLFFIGAFILSISIRATVWRNQNKPLDRADRSENMKQSVSGKTNSSKSALKSKDRTNKKLKK</sequence>
<gene>
    <name evidence="3" type="ORF">HMPREF9333_01007</name>
</gene>
<proteinExistence type="predicted"/>
<dbReference type="HOGENOM" id="CLU_2219574_0_0_9"/>
<feature type="transmembrane region" description="Helical" evidence="2">
    <location>
        <begin position="12"/>
        <end position="30"/>
    </location>
</feature>